<feature type="transmembrane region" description="Helical" evidence="6">
    <location>
        <begin position="332"/>
        <end position="349"/>
    </location>
</feature>
<feature type="transmembrane region" description="Helical" evidence="6">
    <location>
        <begin position="237"/>
        <end position="254"/>
    </location>
</feature>
<evidence type="ECO:0000256" key="2">
    <source>
        <dbReference type="ARBA" id="ARBA00022692"/>
    </source>
</evidence>
<evidence type="ECO:0000313" key="9">
    <source>
        <dbReference type="EMBL" id="KIJ59796.1"/>
    </source>
</evidence>
<dbReference type="InterPro" id="IPR049456">
    <property type="entry name" value="Anoctamin_N_fung"/>
</dbReference>
<reference evidence="9 10" key="1">
    <citation type="submission" date="2014-04" db="EMBL/GenBank/DDBJ databases">
        <title>Evolutionary Origins and Diversification of the Mycorrhizal Mutualists.</title>
        <authorList>
            <consortium name="DOE Joint Genome Institute"/>
            <consortium name="Mycorrhizal Genomics Consortium"/>
            <person name="Kohler A."/>
            <person name="Kuo A."/>
            <person name="Nagy L.G."/>
            <person name="Floudas D."/>
            <person name="Copeland A."/>
            <person name="Barry K.W."/>
            <person name="Cichocki N."/>
            <person name="Veneault-Fourrey C."/>
            <person name="LaButti K."/>
            <person name="Lindquist E.A."/>
            <person name="Lipzen A."/>
            <person name="Lundell T."/>
            <person name="Morin E."/>
            <person name="Murat C."/>
            <person name="Riley R."/>
            <person name="Ohm R."/>
            <person name="Sun H."/>
            <person name="Tunlid A."/>
            <person name="Henrissat B."/>
            <person name="Grigoriev I.V."/>
            <person name="Hibbett D.S."/>
            <person name="Martin F."/>
        </authorList>
    </citation>
    <scope>NUCLEOTIDE SEQUENCE [LARGE SCALE GENOMIC DNA]</scope>
    <source>
        <strain evidence="9 10">MD-312</strain>
    </source>
</reference>
<dbReference type="InterPro" id="IPR049452">
    <property type="entry name" value="Anoctamin_TM"/>
</dbReference>
<evidence type="ECO:0000256" key="5">
    <source>
        <dbReference type="SAM" id="MobiDB-lite"/>
    </source>
</evidence>
<keyword evidence="3 6" id="KW-1133">Transmembrane helix</keyword>
<feature type="region of interest" description="Disordered" evidence="5">
    <location>
        <begin position="514"/>
        <end position="543"/>
    </location>
</feature>
<dbReference type="AlphaFoldDB" id="A0A0C9W9A0"/>
<gene>
    <name evidence="9" type="ORF">HYDPIDRAFT_118162</name>
</gene>
<evidence type="ECO:0000313" key="10">
    <source>
        <dbReference type="Proteomes" id="UP000053820"/>
    </source>
</evidence>
<proteinExistence type="predicted"/>
<feature type="domain" description="Anoctamin alpha-beta plait" evidence="8">
    <location>
        <begin position="28"/>
        <end position="164"/>
    </location>
</feature>
<dbReference type="Pfam" id="PF04547">
    <property type="entry name" value="Anoctamin"/>
    <property type="match status" value="1"/>
</dbReference>
<dbReference type="PANTHER" id="PTHR12308">
    <property type="entry name" value="ANOCTAMIN"/>
    <property type="match status" value="1"/>
</dbReference>
<keyword evidence="2 6" id="KW-0812">Transmembrane</keyword>
<feature type="transmembrane region" description="Helical" evidence="6">
    <location>
        <begin position="680"/>
        <end position="698"/>
    </location>
</feature>
<feature type="transmembrane region" description="Helical" evidence="6">
    <location>
        <begin position="297"/>
        <end position="320"/>
    </location>
</feature>
<evidence type="ECO:0000256" key="6">
    <source>
        <dbReference type="SAM" id="Phobius"/>
    </source>
</evidence>
<dbReference type="GO" id="GO:0005254">
    <property type="term" value="F:chloride channel activity"/>
    <property type="evidence" value="ECO:0007669"/>
    <property type="project" value="TreeGrafter"/>
</dbReference>
<evidence type="ECO:0000256" key="3">
    <source>
        <dbReference type="ARBA" id="ARBA00022989"/>
    </source>
</evidence>
<evidence type="ECO:0000259" key="8">
    <source>
        <dbReference type="Pfam" id="PF20877"/>
    </source>
</evidence>
<dbReference type="InterPro" id="IPR007632">
    <property type="entry name" value="Anoctamin"/>
</dbReference>
<dbReference type="HOGENOM" id="CLU_010867_1_0_1"/>
<sequence>MANFRDKRTGINHNYSGKTYKRLVMPPQVDVVLVFRATPTKPTTLSKEQVRQNAAKAERQYTALIDTLTRAGLKAVGRRGENQDQLLVLVTCPHDILVKLVHCERHSDFLYGLPMSKLPSAETDLDTAPLSTADRIRLVHAYITSTPQDGGLGIIPECKEWDLVSSVMVLHDHEFNDHWIRLWTRHRIASVQLEKIRDQFGDSVALYFFFLTAYTRALIFPAGLGVAFYFFGTPYSALYSSLLLVWSIVFVEWWRLQERILSVRWCTRGSFRVEKRRADYIPSFPWWKKETRKMASVPVILLFASVLAVVLTGIFVLEAFVTQLYKGPGHRIVAFSPTLLFMALVPKLLEMYKTHAKRFTDWENHAHQSSHASSLSTKVFTLSAMNAYLGLALSAFVYVPFGESVMHFVQYHLFSSGAHHAAAILERLNINFNETVKFGSGGGRGEKVVEKVTAHSLFEADRANARRKLNPSRLQEQMFAFTVTNQVVNNFMEIGLPYVLRAVESFRAGKGFRNGNGKGGKKKRVAFEDEPTGQGQDARTKEEREFLETVRSEVSLPEYEVFEDYGEMVTQFGYVALWSTIWPLAPVMALLNNYIEARSDAFKIAVHTRRPIPVRTDTIGPWLESLSFLTWLSALTNSALVYLFRPPDHVHGEMTTVMNTEGDRLPEHSGYNGIAATKELLISALLIALLASHAFLLLRTAVRRILELAIWRGSKEMKEAEQVEREIKEKYLEQCSTGAAEGEAVKREPVIQDKEDWSSFWTVDEGLEEIQKSVKDV</sequence>
<evidence type="ECO:0000256" key="1">
    <source>
        <dbReference type="ARBA" id="ARBA00004141"/>
    </source>
</evidence>
<feature type="transmembrane region" description="Helical" evidence="6">
    <location>
        <begin position="379"/>
        <end position="401"/>
    </location>
</feature>
<accession>A0A0C9W9A0</accession>
<name>A0A0C9W9A0_9AGAM</name>
<keyword evidence="4 6" id="KW-0472">Membrane</keyword>
<feature type="transmembrane region" description="Helical" evidence="6">
    <location>
        <begin position="204"/>
        <end position="231"/>
    </location>
</feature>
<dbReference type="Pfam" id="PF20877">
    <property type="entry name" value="Anoctamin_N"/>
    <property type="match status" value="1"/>
</dbReference>
<protein>
    <submittedName>
        <fullName evidence="9">Unplaced genomic scaffold scaffold_47, whole genome shotgun sequence</fullName>
    </submittedName>
</protein>
<dbReference type="Proteomes" id="UP000053820">
    <property type="component" value="Unassembled WGS sequence"/>
</dbReference>
<evidence type="ECO:0000256" key="4">
    <source>
        <dbReference type="ARBA" id="ARBA00023136"/>
    </source>
</evidence>
<comment type="subcellular location">
    <subcellularLocation>
        <location evidence="1">Membrane</location>
        <topology evidence="1">Multi-pass membrane protein</topology>
    </subcellularLocation>
</comment>
<dbReference type="GO" id="GO:0016020">
    <property type="term" value="C:membrane"/>
    <property type="evidence" value="ECO:0007669"/>
    <property type="project" value="UniProtKB-SubCell"/>
</dbReference>
<evidence type="ECO:0000259" key="7">
    <source>
        <dbReference type="Pfam" id="PF04547"/>
    </source>
</evidence>
<dbReference type="PANTHER" id="PTHR12308:SF73">
    <property type="entry name" value="ANOCTAMIN"/>
    <property type="match status" value="1"/>
</dbReference>
<dbReference type="EMBL" id="KN839881">
    <property type="protein sequence ID" value="KIJ59796.1"/>
    <property type="molecule type" value="Genomic_DNA"/>
</dbReference>
<feature type="domain" description="Anoctamin transmembrane" evidence="7">
    <location>
        <begin position="196"/>
        <end position="706"/>
    </location>
</feature>
<dbReference type="GO" id="GO:0032541">
    <property type="term" value="C:cortical endoplasmic reticulum"/>
    <property type="evidence" value="ECO:0007669"/>
    <property type="project" value="TreeGrafter"/>
</dbReference>
<dbReference type="OrthoDB" id="296386at2759"/>
<keyword evidence="10" id="KW-1185">Reference proteome</keyword>
<organism evidence="9 10">
    <name type="scientific">Hydnomerulius pinastri MD-312</name>
    <dbReference type="NCBI Taxonomy" id="994086"/>
    <lineage>
        <taxon>Eukaryota</taxon>
        <taxon>Fungi</taxon>
        <taxon>Dikarya</taxon>
        <taxon>Basidiomycota</taxon>
        <taxon>Agaricomycotina</taxon>
        <taxon>Agaricomycetes</taxon>
        <taxon>Agaricomycetidae</taxon>
        <taxon>Boletales</taxon>
        <taxon>Boletales incertae sedis</taxon>
        <taxon>Leucogyrophana</taxon>
    </lineage>
</organism>